<sequence>MREYLLMNNKITNFCRSIKFWFALKQGNIFLANKTLKAIESSGAKLSPLEKLYQDKLKFQESLNDKDREISYLSTDLRKTVDKLD</sequence>
<accession>Q110J9</accession>
<dbReference type="STRING" id="203124.Tery_2907"/>
<dbReference type="AlphaFoldDB" id="Q110J9"/>
<reference evidence="1" key="1">
    <citation type="submission" date="2006-06" db="EMBL/GenBank/DDBJ databases">
        <title>Complete sequence of Trichodesmium erythraeum IMS101.</title>
        <authorList>
            <consortium name="US DOE Joint Genome Institute"/>
            <person name="Copeland A."/>
            <person name="Lucas S."/>
            <person name="Lapidus A."/>
            <person name="Barry K."/>
            <person name="Detter J.C."/>
            <person name="Glavina del Rio T."/>
            <person name="Hammon N."/>
            <person name="Israni S."/>
            <person name="Dalin E."/>
            <person name="Tice H."/>
            <person name="Pitluck S."/>
            <person name="Kiss H."/>
            <person name="Munk A.C."/>
            <person name="Brettin T."/>
            <person name="Bruce D."/>
            <person name="Han C."/>
            <person name="Tapia R."/>
            <person name="Gilna P."/>
            <person name="Schmutz J."/>
            <person name="Larimer F."/>
            <person name="Land M."/>
            <person name="Hauser L."/>
            <person name="Kyrpides N."/>
            <person name="Kim E."/>
            <person name="Richardson P."/>
        </authorList>
    </citation>
    <scope>NUCLEOTIDE SEQUENCE [LARGE SCALE GENOMIC DNA]</scope>
    <source>
        <strain evidence="1">IMS101</strain>
    </source>
</reference>
<dbReference type="HOGENOM" id="CLU_2511729_0_0_3"/>
<evidence type="ECO:0000313" key="1">
    <source>
        <dbReference type="EMBL" id="ABG52075.1"/>
    </source>
</evidence>
<proteinExistence type="predicted"/>
<dbReference type="KEGG" id="ter:Tery_2907"/>
<name>Q110J9_TRIEI</name>
<dbReference type="EMBL" id="CP000393">
    <property type="protein sequence ID" value="ABG52075.1"/>
    <property type="molecule type" value="Genomic_DNA"/>
</dbReference>
<organism evidence="1">
    <name type="scientific">Trichodesmium erythraeum (strain IMS101)</name>
    <dbReference type="NCBI Taxonomy" id="203124"/>
    <lineage>
        <taxon>Bacteria</taxon>
        <taxon>Bacillati</taxon>
        <taxon>Cyanobacteriota</taxon>
        <taxon>Cyanophyceae</taxon>
        <taxon>Oscillatoriophycideae</taxon>
        <taxon>Oscillatoriales</taxon>
        <taxon>Microcoleaceae</taxon>
        <taxon>Trichodesmium</taxon>
    </lineage>
</organism>
<gene>
    <name evidence="1" type="ordered locus">Tery_2907</name>
</gene>
<protein>
    <submittedName>
        <fullName evidence="1">Uncharacterized protein</fullName>
    </submittedName>
</protein>